<gene>
    <name evidence="2" type="ORF">CR513_29426</name>
</gene>
<evidence type="ECO:0000313" key="3">
    <source>
        <dbReference type="Proteomes" id="UP000257109"/>
    </source>
</evidence>
<evidence type="ECO:0008006" key="4">
    <source>
        <dbReference type="Google" id="ProtNLM"/>
    </source>
</evidence>
<accession>A0A371GED8</accession>
<dbReference type="AlphaFoldDB" id="A0A371GED8"/>
<feature type="non-terminal residue" evidence="2">
    <location>
        <position position="1"/>
    </location>
</feature>
<dbReference type="Gene3D" id="2.40.70.10">
    <property type="entry name" value="Acid Proteases"/>
    <property type="match status" value="1"/>
</dbReference>
<dbReference type="PANTHER" id="PTHR33067">
    <property type="entry name" value="RNA-DIRECTED DNA POLYMERASE-RELATED"/>
    <property type="match status" value="1"/>
</dbReference>
<organism evidence="2 3">
    <name type="scientific">Mucuna pruriens</name>
    <name type="common">Velvet bean</name>
    <name type="synonym">Dolichos pruriens</name>
    <dbReference type="NCBI Taxonomy" id="157652"/>
    <lineage>
        <taxon>Eukaryota</taxon>
        <taxon>Viridiplantae</taxon>
        <taxon>Streptophyta</taxon>
        <taxon>Embryophyta</taxon>
        <taxon>Tracheophyta</taxon>
        <taxon>Spermatophyta</taxon>
        <taxon>Magnoliopsida</taxon>
        <taxon>eudicotyledons</taxon>
        <taxon>Gunneridae</taxon>
        <taxon>Pentapetalae</taxon>
        <taxon>rosids</taxon>
        <taxon>fabids</taxon>
        <taxon>Fabales</taxon>
        <taxon>Fabaceae</taxon>
        <taxon>Papilionoideae</taxon>
        <taxon>50 kb inversion clade</taxon>
        <taxon>NPAAA clade</taxon>
        <taxon>indigoferoid/millettioid clade</taxon>
        <taxon>Phaseoleae</taxon>
        <taxon>Mucuna</taxon>
    </lineage>
</organism>
<feature type="compositionally biased region" description="Basic residues" evidence="1">
    <location>
        <begin position="433"/>
        <end position="446"/>
    </location>
</feature>
<evidence type="ECO:0000313" key="2">
    <source>
        <dbReference type="EMBL" id="RDX88915.1"/>
    </source>
</evidence>
<dbReference type="InterPro" id="IPR021109">
    <property type="entry name" value="Peptidase_aspartic_dom_sf"/>
</dbReference>
<evidence type="ECO:0000256" key="1">
    <source>
        <dbReference type="SAM" id="MobiDB-lite"/>
    </source>
</evidence>
<dbReference type="EMBL" id="QJKJ01005809">
    <property type="protein sequence ID" value="RDX88915.1"/>
    <property type="molecule type" value="Genomic_DNA"/>
</dbReference>
<dbReference type="Proteomes" id="UP000257109">
    <property type="component" value="Unassembled WGS sequence"/>
</dbReference>
<name>A0A371GED8_MUCPR</name>
<sequence length="446" mass="51134">MDLYDGTTDPSDHLVFEYALAYKGSTKPLTCWWKELIDRMRIDINLVTMARWIGPRATLDRKHDIFIAIDPEAPNLKKITTDPFVVHQDSKSYQGIVPFQGRRLRQRCKQSRVPSLAALLGNHQANIRSHPNAPTKSSISLHVLFNKLRILHSHIIPHKEVLIRFVDDHMTLLGYILAIYFLVLKSYPTYNAIIGYPTLNALGTVVTTMWGLSRDKIHHVVVQCGFDQETIKEVKNKKLGRDSRRCFIDAPIMTSQGGSLSRSFTMEEVSKQSICYHIGYEFQHQPLFLKSVGIFQVEIGGVIEKKLDTLTRQIESMITMKDLKQWRLRSPPWTPSWSNGFKAHHQSKLTIILKKLPPNLKDLRSFTIPCTIGNSHFKRALCDLGASINLMSFSMDILAKVEKFIFHVYFVVLNMEEFEDLREGSNRGIGSKRTSKRKGKTPLRKC</sequence>
<reference evidence="2" key="1">
    <citation type="submission" date="2018-05" db="EMBL/GenBank/DDBJ databases">
        <title>Draft genome of Mucuna pruriens seed.</title>
        <authorList>
            <person name="Nnadi N.E."/>
            <person name="Vos R."/>
            <person name="Hasami M.H."/>
            <person name="Devisetty U.K."/>
            <person name="Aguiy J.C."/>
        </authorList>
    </citation>
    <scope>NUCLEOTIDE SEQUENCE [LARGE SCALE GENOMIC DNA]</scope>
    <source>
        <strain evidence="2">JCA_2017</strain>
    </source>
</reference>
<keyword evidence="3" id="KW-1185">Reference proteome</keyword>
<protein>
    <recommendedName>
        <fullName evidence="4">Reverse transcriptase domain-containing protein</fullName>
    </recommendedName>
</protein>
<proteinExistence type="predicted"/>
<feature type="region of interest" description="Disordered" evidence="1">
    <location>
        <begin position="424"/>
        <end position="446"/>
    </location>
</feature>
<dbReference type="PANTHER" id="PTHR33067:SF31">
    <property type="entry name" value="RNA-DIRECTED DNA POLYMERASE"/>
    <property type="match status" value="1"/>
</dbReference>
<comment type="caution">
    <text evidence="2">The sequence shown here is derived from an EMBL/GenBank/DDBJ whole genome shotgun (WGS) entry which is preliminary data.</text>
</comment>